<protein>
    <submittedName>
        <fullName evidence="11">ABC transporter ATP-binding protein/permease</fullName>
    </submittedName>
</protein>
<keyword evidence="3 8" id="KW-0812">Transmembrane</keyword>
<evidence type="ECO:0000256" key="6">
    <source>
        <dbReference type="ARBA" id="ARBA00022989"/>
    </source>
</evidence>
<dbReference type="CDD" id="cd03223">
    <property type="entry name" value="ABCD_peroxisomal_ALDP"/>
    <property type="match status" value="1"/>
</dbReference>
<dbReference type="PROSITE" id="PS50929">
    <property type="entry name" value="ABC_TM1F"/>
    <property type="match status" value="1"/>
</dbReference>
<evidence type="ECO:0000256" key="1">
    <source>
        <dbReference type="ARBA" id="ARBA00004651"/>
    </source>
</evidence>
<keyword evidence="6 8" id="KW-1133">Transmembrane helix</keyword>
<evidence type="ECO:0000256" key="3">
    <source>
        <dbReference type="ARBA" id="ARBA00022692"/>
    </source>
</evidence>
<name>A0ABP6LJP6_9ACTN</name>
<keyword evidence="4" id="KW-0547">Nucleotide-binding</keyword>
<gene>
    <name evidence="11" type="ORF">GCM10010528_22240</name>
</gene>
<dbReference type="GO" id="GO:0005524">
    <property type="term" value="F:ATP binding"/>
    <property type="evidence" value="ECO:0007669"/>
    <property type="project" value="UniProtKB-KW"/>
</dbReference>
<evidence type="ECO:0000313" key="12">
    <source>
        <dbReference type="Proteomes" id="UP001501035"/>
    </source>
</evidence>
<dbReference type="PANTHER" id="PTHR11384:SF59">
    <property type="entry name" value="LYSOSOMAL COBALAMIN TRANSPORTER ABCD4"/>
    <property type="match status" value="1"/>
</dbReference>
<feature type="transmembrane region" description="Helical" evidence="8">
    <location>
        <begin position="61"/>
        <end position="86"/>
    </location>
</feature>
<dbReference type="PROSITE" id="PS50893">
    <property type="entry name" value="ABC_TRANSPORTER_2"/>
    <property type="match status" value="1"/>
</dbReference>
<evidence type="ECO:0000256" key="2">
    <source>
        <dbReference type="ARBA" id="ARBA00022448"/>
    </source>
</evidence>
<dbReference type="EMBL" id="BAAAVS010000026">
    <property type="protein sequence ID" value="GAA3041476.1"/>
    <property type="molecule type" value="Genomic_DNA"/>
</dbReference>
<feature type="transmembrane region" description="Helical" evidence="8">
    <location>
        <begin position="128"/>
        <end position="148"/>
    </location>
</feature>
<keyword evidence="5 11" id="KW-0067">ATP-binding</keyword>
<evidence type="ECO:0000313" key="11">
    <source>
        <dbReference type="EMBL" id="GAA3041476.1"/>
    </source>
</evidence>
<keyword evidence="12" id="KW-1185">Reference proteome</keyword>
<dbReference type="Gene3D" id="1.20.1560.10">
    <property type="entry name" value="ABC transporter type 1, transmembrane domain"/>
    <property type="match status" value="1"/>
</dbReference>
<keyword evidence="2" id="KW-0813">Transport</keyword>
<evidence type="ECO:0000256" key="8">
    <source>
        <dbReference type="SAM" id="Phobius"/>
    </source>
</evidence>
<feature type="transmembrane region" description="Helical" evidence="8">
    <location>
        <begin position="17"/>
        <end position="41"/>
    </location>
</feature>
<dbReference type="InterPro" id="IPR017871">
    <property type="entry name" value="ABC_transporter-like_CS"/>
</dbReference>
<comment type="subcellular location">
    <subcellularLocation>
        <location evidence="1">Cell membrane</location>
        <topology evidence="1">Multi-pass membrane protein</topology>
    </subcellularLocation>
</comment>
<dbReference type="Proteomes" id="UP001501035">
    <property type="component" value="Unassembled WGS sequence"/>
</dbReference>
<dbReference type="RefSeq" id="WP_290707217.1">
    <property type="nucleotide sequence ID" value="NZ_BAAAVS010000026.1"/>
</dbReference>
<dbReference type="InterPro" id="IPR003593">
    <property type="entry name" value="AAA+_ATPase"/>
</dbReference>
<evidence type="ECO:0000256" key="5">
    <source>
        <dbReference type="ARBA" id="ARBA00022840"/>
    </source>
</evidence>
<evidence type="ECO:0000259" key="9">
    <source>
        <dbReference type="PROSITE" id="PS50893"/>
    </source>
</evidence>
<keyword evidence="7 8" id="KW-0472">Membrane</keyword>
<dbReference type="PROSITE" id="PS00211">
    <property type="entry name" value="ABC_TRANSPORTER_1"/>
    <property type="match status" value="1"/>
</dbReference>
<feature type="domain" description="ABC transmembrane type-1" evidence="10">
    <location>
        <begin position="220"/>
        <end position="401"/>
    </location>
</feature>
<dbReference type="InterPro" id="IPR003439">
    <property type="entry name" value="ABC_transporter-like_ATP-bd"/>
</dbReference>
<dbReference type="InterPro" id="IPR036640">
    <property type="entry name" value="ABC1_TM_sf"/>
</dbReference>
<evidence type="ECO:0000256" key="4">
    <source>
        <dbReference type="ARBA" id="ARBA00022741"/>
    </source>
</evidence>
<feature type="transmembrane region" description="Helical" evidence="8">
    <location>
        <begin position="254"/>
        <end position="277"/>
    </location>
</feature>
<proteinExistence type="predicted"/>
<accession>A0ABP6LJP6</accession>
<evidence type="ECO:0000259" key="10">
    <source>
        <dbReference type="PROSITE" id="PS50929"/>
    </source>
</evidence>
<comment type="caution">
    <text evidence="11">The sequence shown here is derived from an EMBL/GenBank/DDBJ whole genome shotgun (WGS) entry which is preliminary data.</text>
</comment>
<dbReference type="InterPro" id="IPR011527">
    <property type="entry name" value="ABC1_TM_dom"/>
</dbReference>
<organism evidence="11 12">
    <name type="scientific">Gordonia defluvii</name>
    <dbReference type="NCBI Taxonomy" id="283718"/>
    <lineage>
        <taxon>Bacteria</taxon>
        <taxon>Bacillati</taxon>
        <taxon>Actinomycetota</taxon>
        <taxon>Actinomycetes</taxon>
        <taxon>Mycobacteriales</taxon>
        <taxon>Gordoniaceae</taxon>
        <taxon>Gordonia</taxon>
    </lineage>
</organism>
<dbReference type="SMART" id="SM00382">
    <property type="entry name" value="AAA"/>
    <property type="match status" value="1"/>
</dbReference>
<dbReference type="Gene3D" id="3.40.50.300">
    <property type="entry name" value="P-loop containing nucleotide triphosphate hydrolases"/>
    <property type="match status" value="1"/>
</dbReference>
<dbReference type="Pfam" id="PF06472">
    <property type="entry name" value="ABC_membrane_2"/>
    <property type="match status" value="1"/>
</dbReference>
<feature type="domain" description="ABC transporter" evidence="9">
    <location>
        <begin position="433"/>
        <end position="641"/>
    </location>
</feature>
<evidence type="ECO:0000256" key="7">
    <source>
        <dbReference type="ARBA" id="ARBA00023136"/>
    </source>
</evidence>
<reference evidence="12" key="1">
    <citation type="journal article" date="2019" name="Int. J. Syst. Evol. Microbiol.">
        <title>The Global Catalogue of Microorganisms (GCM) 10K type strain sequencing project: providing services to taxonomists for standard genome sequencing and annotation.</title>
        <authorList>
            <consortium name="The Broad Institute Genomics Platform"/>
            <consortium name="The Broad Institute Genome Sequencing Center for Infectious Disease"/>
            <person name="Wu L."/>
            <person name="Ma J."/>
        </authorList>
    </citation>
    <scope>NUCLEOTIDE SEQUENCE [LARGE SCALE GENOMIC DNA]</scope>
    <source>
        <strain evidence="12">JCM 14234</strain>
    </source>
</reference>
<dbReference type="PANTHER" id="PTHR11384">
    <property type="entry name" value="ATP-BINDING CASSETTE, SUB-FAMILY D MEMBER"/>
    <property type="match status" value="1"/>
</dbReference>
<dbReference type="Pfam" id="PF00005">
    <property type="entry name" value="ABC_tran"/>
    <property type="match status" value="1"/>
</dbReference>
<dbReference type="InterPro" id="IPR027417">
    <property type="entry name" value="P-loop_NTPase"/>
</dbReference>
<sequence>MTPGTGLDWGEELTKSIIWTLWVSAVSLAGLVVVGALMARYTKWGRQYWRVTGRFFTDRDIAPMAWLLIVILLLLAIFGVRLNVLFTYQGLDMYNSFQDGAAALGMEKGSPGREAAIDAARSAFWKSMAIFGLLATVHVVRTLVEVWFGAAFNVRMRTWLTDNVTEDWLAGRAFYRNRFVPIENADGELTAGVDNPDQRIEGDITTLVQWTRQFVFSSGGSASGGVIPAIVTMVTFTIMLWGLSGPMHLLGWEISHGLVFLLMMFIFAGSVVAFWIGRPLIRLNFLRERLTANFRFALVRVRENAENIALYSGEEVEHQNLMGRFRLVIANYWNIIHRTLLFSGWNLGVSQAAVVLPFLVQANRFFAGDIKLGPLQQTASAFGNLSDALSFFRLMYDDFTAFRASIIRLDGLQDADGKARDLPTIATADGDDVQLADVQITKPDGGVLIEDLSLSLVPGDALVVKGPSGSGKTTLFRGLSGLWPYADGRFIRPGGQDTLFLSQVPYLPLADLRSVLTYPAPPSEFADELLRQTLTDVSLPHLVDRLDEDEYWAKVLSPGEQQRVAFARVLLSKPKAVFLDEATSAVDEGLEYALYNLLRTRLPEMILVSISHRSTTEQHHTKMLVLLGEGPWEMSDIAVKV</sequence>
<dbReference type="SUPFAM" id="SSF90123">
    <property type="entry name" value="ABC transporter transmembrane region"/>
    <property type="match status" value="1"/>
</dbReference>
<dbReference type="InterPro" id="IPR050835">
    <property type="entry name" value="ABC_transporter_sub-D"/>
</dbReference>
<dbReference type="SUPFAM" id="SSF52540">
    <property type="entry name" value="P-loop containing nucleoside triphosphate hydrolases"/>
    <property type="match status" value="1"/>
</dbReference>
<feature type="transmembrane region" description="Helical" evidence="8">
    <location>
        <begin position="222"/>
        <end position="242"/>
    </location>
</feature>